<evidence type="ECO:0000259" key="6">
    <source>
        <dbReference type="PROSITE" id="PS00022"/>
    </source>
</evidence>
<gene>
    <name evidence="8" type="ORF">CCMP2556_LOCUS4492</name>
</gene>
<dbReference type="Gene3D" id="2.60.40.10">
    <property type="entry name" value="Immunoglobulins"/>
    <property type="match status" value="1"/>
</dbReference>
<dbReference type="PROSITE" id="PS00022">
    <property type="entry name" value="EGF_1"/>
    <property type="match status" value="1"/>
</dbReference>
<evidence type="ECO:0000256" key="2">
    <source>
        <dbReference type="ARBA" id="ARBA00022737"/>
    </source>
</evidence>
<comment type="caution">
    <text evidence="8">The sequence shown here is derived from an EMBL/GenBank/DDBJ whole genome shotgun (WGS) entry which is preliminary data.</text>
</comment>
<dbReference type="InterPro" id="IPR014756">
    <property type="entry name" value="Ig_E-set"/>
</dbReference>
<keyword evidence="2" id="KW-0677">Repeat</keyword>
<sequence>MVCWVAWWSLPLLAVAQNQLNATTVCTYPRSCSTFLSDDLPCLTLDFARVFDYALREDVCALVTPAHGNDVSYMLSSGVANSRCIADWRGDGRCDLSNNHNLDNCQYDGGDCCLSTCQTNCANEPDSYQRNSNTCEYFCGEEALFWCLDDDAVLSPVRQWCAFGQIQAMSRCFLSKLEIAGALQQCILDDRVHGNTINAGPQCGNQTLTCTLQDVQAENGCHLTKDDCFSRMCCTEAIENGFIDTNPEVLPSLTQIYDKCASSQTDNDEPCFPFMVKCLQETRAAKGGCCSCDPGWGGWRCRNPLCWPSCQHGKCVAPDLCHCEQGWKGAACQHAVCEPECIPGQGTCVLPNTCECFYGWGGTSCELPLSEPACVNGDAVAPDICRCAAGWGGRLCDYPLCQSWPLPSPECVHGTCVEPFECECEPGWKEYRPINQTGYDILPFWSPGQDISQETAGSYVKADSRISFLSFWDRAYNSSNAAQCTVPDCAIIVDPRCVECEVVPQQRCLKCEPGFFVDTAIDRCERCSNRFPHCQLCGPEPTGPDGLVVLRCTHCDPLYVLEPMPFGEDPSGRCVSDGPIEFSSPIYHVYKDQGNVTLVIQRSIYALRAEFARPITVVVRTRDGTAHSSSLVYGGELASFEPTVANITFGVDESQMIPMEGTEAWNYSSQLQARFQERIDLPIKIFDDVSYHPEFRYFDVELVIPPEQLMGHQGPLYPFVSLRQQETDQAWMMPQNVYRAPILDRQDVLSTTRVYIWDHREATAAQTFCTGDCQQWTARTLVGFLRGVMINARTYDDQAITVSTDIRKEPHFIIKYLPRGEGNEESVGTITTATPTNIPGTYAGRFTPTLPGIYKLQVEQSVPGIFAEYWWHRNIHRNAPQQPDITRIDHVLDFWFPDVTFAPAFVRWKFILHFECIRTARWPYNFGHALGIIASPGSEVRAFFWNDGSVTKRVPEDVVPQKREQMIREDCMTEVPYFICIDLLFHDPVVDPFGFYAFEIEWSTPMAEDLEEKLSTSIEIMLYHQNDTDYWGWWPIQQGCLLSSGLNIQGSPFEDFQAISGSARAEFSTVLAMPDSTTEMTVIVDTLAEVRVDLRDILGQPVVGGSMLGSVSARLFTMKGVKEMDLPVRWDPARGFYAASWTPLPPDPIFQDDVSTGRYYRQLIVRLDGNQIINSPMPVTILLAISDPSQSFVMAGDYTIAKAGEPVWYQVRSATLAGRLRVTGGDVYEVLFEGPAHDPLMGDDRFDGTVIDNLNGSYTVNFEIQRPPAKLELAKIGPSPFLGVLIWDDLSAPLTTAFGPGISPAQNVPGNPARIIAGYSVEYRLCQAGLTAMTIELYTTEAWRPIGSSPFLLQVLRGELVAETSKVHPPISQVFSGVPNTMQVDLRDACLYISLERIENGTQEALVFEAVRSTPGEVTVFFTPMQRGEHRLVVLGDGVPVQRAPMYFTVMPATSVPDSRNWLLPAIGAQHEGRCREGPAFEHPRLGVVSLCPFQAGSRKH</sequence>
<evidence type="ECO:0000313" key="9">
    <source>
        <dbReference type="Proteomes" id="UP001642484"/>
    </source>
</evidence>
<dbReference type="Gene3D" id="2.10.25.10">
    <property type="entry name" value="Laminin"/>
    <property type="match status" value="3"/>
</dbReference>
<keyword evidence="1" id="KW-0245">EGF-like domain</keyword>
<organism evidence="8 9">
    <name type="scientific">Durusdinium trenchii</name>
    <dbReference type="NCBI Taxonomy" id="1381693"/>
    <lineage>
        <taxon>Eukaryota</taxon>
        <taxon>Sar</taxon>
        <taxon>Alveolata</taxon>
        <taxon>Dinophyceae</taxon>
        <taxon>Suessiales</taxon>
        <taxon>Symbiodiniaceae</taxon>
        <taxon>Durusdinium</taxon>
    </lineage>
</organism>
<proteinExistence type="predicted"/>
<keyword evidence="3" id="KW-1015">Disulfide bond</keyword>
<evidence type="ECO:0000313" key="8">
    <source>
        <dbReference type="EMBL" id="CAK8996522.1"/>
    </source>
</evidence>
<feature type="chain" id="PRO_5045037691" description="EGF-like domain-containing protein" evidence="5">
    <location>
        <begin position="17"/>
        <end position="1501"/>
    </location>
</feature>
<evidence type="ECO:0000256" key="5">
    <source>
        <dbReference type="SAM" id="SignalP"/>
    </source>
</evidence>
<evidence type="ECO:0000256" key="3">
    <source>
        <dbReference type="ARBA" id="ARBA00023157"/>
    </source>
</evidence>
<dbReference type="PROSITE" id="PS50194">
    <property type="entry name" value="FILAMIN_REPEAT"/>
    <property type="match status" value="1"/>
</dbReference>
<feature type="signal peptide" evidence="5">
    <location>
        <begin position="1"/>
        <end position="16"/>
    </location>
</feature>
<accession>A0ABP0I1P9</accession>
<keyword evidence="9" id="KW-1185">Reference proteome</keyword>
<name>A0ABP0I1P9_9DINO</name>
<feature type="domain" description="EGF-like" evidence="6 7">
    <location>
        <begin position="354"/>
        <end position="365"/>
    </location>
</feature>
<dbReference type="SUPFAM" id="SSF81296">
    <property type="entry name" value="E set domains"/>
    <property type="match status" value="1"/>
</dbReference>
<evidence type="ECO:0000256" key="4">
    <source>
        <dbReference type="PROSITE-ProRule" id="PRU00087"/>
    </source>
</evidence>
<evidence type="ECO:0000256" key="1">
    <source>
        <dbReference type="ARBA" id="ARBA00022536"/>
    </source>
</evidence>
<reference evidence="8 9" key="1">
    <citation type="submission" date="2024-02" db="EMBL/GenBank/DDBJ databases">
        <authorList>
            <person name="Chen Y."/>
            <person name="Shah S."/>
            <person name="Dougan E. K."/>
            <person name="Thang M."/>
            <person name="Chan C."/>
        </authorList>
    </citation>
    <scope>NUCLEOTIDE SEQUENCE [LARGE SCALE GENOMIC DNA]</scope>
</reference>
<dbReference type="PROSITE" id="PS01186">
    <property type="entry name" value="EGF_2"/>
    <property type="match status" value="1"/>
</dbReference>
<dbReference type="InterPro" id="IPR013783">
    <property type="entry name" value="Ig-like_fold"/>
</dbReference>
<protein>
    <recommendedName>
        <fullName evidence="6 7">EGF-like domain-containing protein</fullName>
    </recommendedName>
</protein>
<dbReference type="InterPro" id="IPR038081">
    <property type="entry name" value="CalX-like_sf"/>
</dbReference>
<feature type="repeat" description="Filamin" evidence="4">
    <location>
        <begin position="1416"/>
        <end position="1450"/>
    </location>
</feature>
<dbReference type="InterPro" id="IPR000742">
    <property type="entry name" value="EGF"/>
</dbReference>
<keyword evidence="5" id="KW-0732">Signal</keyword>
<dbReference type="SMART" id="SM00181">
    <property type="entry name" value="EGF"/>
    <property type="match status" value="6"/>
</dbReference>
<dbReference type="InterPro" id="IPR051216">
    <property type="entry name" value="Teneurin"/>
</dbReference>
<dbReference type="Gene3D" id="2.60.40.2030">
    <property type="match status" value="1"/>
</dbReference>
<dbReference type="InterPro" id="IPR017868">
    <property type="entry name" value="Filamin/ABP280_repeat-like"/>
</dbReference>
<dbReference type="EMBL" id="CAXAMN010001847">
    <property type="protein sequence ID" value="CAK8996522.1"/>
    <property type="molecule type" value="Genomic_DNA"/>
</dbReference>
<evidence type="ECO:0000259" key="7">
    <source>
        <dbReference type="PROSITE" id="PS01186"/>
    </source>
</evidence>
<dbReference type="PANTHER" id="PTHR11219:SF70">
    <property type="entry name" value="EGF-LIKE DOMAIN-CONTAINING PROTEIN"/>
    <property type="match status" value="1"/>
</dbReference>
<dbReference type="PANTHER" id="PTHR11219">
    <property type="entry name" value="TENEURIN AND N-ACETYLGLUCOSAMINE-1-PHOSPHODIESTER ALPHA-N-ACETYLGLUCOSAMINIDASE"/>
    <property type="match status" value="1"/>
</dbReference>
<dbReference type="Proteomes" id="UP001642484">
    <property type="component" value="Unassembled WGS sequence"/>
</dbReference>